<dbReference type="Gene3D" id="3.40.50.2000">
    <property type="entry name" value="Glycogen Phosphorylase B"/>
    <property type="match status" value="2"/>
</dbReference>
<reference evidence="4" key="1">
    <citation type="journal article" date="2014" name="Int. J. Syst. Evol. Microbiol.">
        <title>Complete genome sequence of Corynebacterium casei LMG S-19264T (=DSM 44701T), isolated from a smear-ripened cheese.</title>
        <authorList>
            <consortium name="US DOE Joint Genome Institute (JGI-PGF)"/>
            <person name="Walter F."/>
            <person name="Albersmeier A."/>
            <person name="Kalinowski J."/>
            <person name="Ruckert C."/>
        </authorList>
    </citation>
    <scope>NUCLEOTIDE SEQUENCE</scope>
    <source>
        <strain evidence="4">JCM 11219</strain>
    </source>
</reference>
<dbReference type="GO" id="GO:0016757">
    <property type="term" value="F:glycosyltransferase activity"/>
    <property type="evidence" value="ECO:0007669"/>
    <property type="project" value="InterPro"/>
</dbReference>
<evidence type="ECO:0000259" key="2">
    <source>
        <dbReference type="Pfam" id="PF00534"/>
    </source>
</evidence>
<reference evidence="4" key="2">
    <citation type="submission" date="2020-09" db="EMBL/GenBank/DDBJ databases">
        <authorList>
            <person name="Sun Q."/>
            <person name="Ohkuma M."/>
        </authorList>
    </citation>
    <scope>NUCLEOTIDE SEQUENCE</scope>
    <source>
        <strain evidence="4">JCM 11219</strain>
    </source>
</reference>
<gene>
    <name evidence="4" type="ORF">GCM10007112_21600</name>
    <name evidence="3" type="ORF">Vsou_17890</name>
</gene>
<dbReference type="RefSeq" id="WP_188603933.1">
    <property type="nucleotide sequence ID" value="NZ_AP026830.1"/>
</dbReference>
<dbReference type="EMBL" id="BMNM01000011">
    <property type="protein sequence ID" value="GGI84350.1"/>
    <property type="molecule type" value="Genomic_DNA"/>
</dbReference>
<dbReference type="InterPro" id="IPR001296">
    <property type="entry name" value="Glyco_trans_1"/>
</dbReference>
<accession>A0A830EHW1</accession>
<keyword evidence="1" id="KW-0808">Transferase</keyword>
<dbReference type="SUPFAM" id="SSF53756">
    <property type="entry name" value="UDP-Glycosyltransferase/glycogen phosphorylase"/>
    <property type="match status" value="1"/>
</dbReference>
<evidence type="ECO:0000313" key="6">
    <source>
        <dbReference type="Proteomes" id="UP001060771"/>
    </source>
</evidence>
<dbReference type="CDD" id="cd03801">
    <property type="entry name" value="GT4_PimA-like"/>
    <property type="match status" value="1"/>
</dbReference>
<reference evidence="6" key="3">
    <citation type="submission" date="2022-09" db="EMBL/GenBank/DDBJ databases">
        <title>Complete genome sequence of Vulcanisaeta souniana.</title>
        <authorList>
            <person name="Kato S."/>
            <person name="Itoh T."/>
            <person name="Ohkuma M."/>
        </authorList>
    </citation>
    <scope>NUCLEOTIDE SEQUENCE [LARGE SCALE GENOMIC DNA]</scope>
    <source>
        <strain evidence="6">JCM 11219</strain>
    </source>
</reference>
<dbReference type="GeneID" id="76207331"/>
<sequence>MVFRICFIWSSVKSPLGGTEYVMQNIINYIMQNQNSKYRVYVVDMSHKLKDNIKCAKDSDAVVLHSINPLLIKIPYLLTVNQKIIIDIHSPDWLWIYREKTYGIKPSRLTLLKRLMIGIFGKMLYCRSLNNFDYEYLSRMCKRAFLIPNPVDTKFFYPKCSKEDKFTILIRYDPSFKGGFDIFLKSLKNVKDIIHNSKVMLIGTREVSMELLSTLRRFTKVDVFVKAPREQLPCLYSRSHVTIIPSRFESFSLIALESLSSGTPIIMSRLPPVSWYLIEIRDGSPGTGMSFNPGDPVDLASRVRAFYDLWLNDKKTYEESTRLARRVAERFDISNVVPQYLKMIEEVINE</sequence>
<dbReference type="PANTHER" id="PTHR46401:SF2">
    <property type="entry name" value="GLYCOSYLTRANSFERASE WBBK-RELATED"/>
    <property type="match status" value="1"/>
</dbReference>
<evidence type="ECO:0000256" key="1">
    <source>
        <dbReference type="ARBA" id="ARBA00022679"/>
    </source>
</evidence>
<evidence type="ECO:0000313" key="3">
    <source>
        <dbReference type="EMBL" id="BDR92696.1"/>
    </source>
</evidence>
<protein>
    <recommendedName>
        <fullName evidence="2">Glycosyl transferase family 1 domain-containing protein</fullName>
    </recommendedName>
</protein>
<name>A0A830EHW1_9CREN</name>
<dbReference type="PANTHER" id="PTHR46401">
    <property type="entry name" value="GLYCOSYLTRANSFERASE WBBK-RELATED"/>
    <property type="match status" value="1"/>
</dbReference>
<keyword evidence="6" id="KW-1185">Reference proteome</keyword>
<evidence type="ECO:0000313" key="4">
    <source>
        <dbReference type="EMBL" id="GGI84350.1"/>
    </source>
</evidence>
<organism evidence="4 5">
    <name type="scientific">Vulcanisaeta souniana JCM 11219</name>
    <dbReference type="NCBI Taxonomy" id="1293586"/>
    <lineage>
        <taxon>Archaea</taxon>
        <taxon>Thermoproteota</taxon>
        <taxon>Thermoprotei</taxon>
        <taxon>Thermoproteales</taxon>
        <taxon>Thermoproteaceae</taxon>
        <taxon>Vulcanisaeta</taxon>
    </lineage>
</organism>
<dbReference type="OrthoDB" id="238665at2157"/>
<dbReference type="Proteomes" id="UP000657075">
    <property type="component" value="Unassembled WGS sequence"/>
</dbReference>
<dbReference type="AlphaFoldDB" id="A0A830EHW1"/>
<feature type="domain" description="Glycosyl transferase family 1" evidence="2">
    <location>
        <begin position="176"/>
        <end position="310"/>
    </location>
</feature>
<dbReference type="Pfam" id="PF00534">
    <property type="entry name" value="Glycos_transf_1"/>
    <property type="match status" value="1"/>
</dbReference>
<dbReference type="EMBL" id="AP026830">
    <property type="protein sequence ID" value="BDR92696.1"/>
    <property type="molecule type" value="Genomic_DNA"/>
</dbReference>
<evidence type="ECO:0000313" key="5">
    <source>
        <dbReference type="Proteomes" id="UP000657075"/>
    </source>
</evidence>
<proteinExistence type="predicted"/>
<reference evidence="3" key="4">
    <citation type="journal article" date="2023" name="Microbiol. Resour. Announc.">
        <title>Complete Genome Sequence of Vulcanisaeta souniana Strain IC-059, a Hyperthermophilic Archaeon Isolated from Hot Spring Water in Japan.</title>
        <authorList>
            <person name="Kato S."/>
            <person name="Itoh T."/>
            <person name="Wu L."/>
            <person name="Ma J."/>
            <person name="Ohkuma M."/>
        </authorList>
    </citation>
    <scope>NUCLEOTIDE SEQUENCE</scope>
    <source>
        <strain evidence="3">JCM 11219</strain>
    </source>
</reference>
<dbReference type="Proteomes" id="UP001060771">
    <property type="component" value="Chromosome"/>
</dbReference>